<dbReference type="OrthoDB" id="3698720at2"/>
<dbReference type="EMBL" id="FZNR01000004">
    <property type="protein sequence ID" value="SNR68709.1"/>
    <property type="molecule type" value="Genomic_DNA"/>
</dbReference>
<name>A0A238YEC5_9ACTN</name>
<evidence type="ECO:0000313" key="2">
    <source>
        <dbReference type="Proteomes" id="UP000198415"/>
    </source>
</evidence>
<dbReference type="Proteomes" id="UP000198415">
    <property type="component" value="Unassembled WGS sequence"/>
</dbReference>
<protein>
    <submittedName>
        <fullName evidence="1">Uncharacterized protein</fullName>
    </submittedName>
</protein>
<sequence length="182" mass="20386">MHRGDWLTDQIRKFDQLRGRRIESWTGVEMALREDVGGSPRFEDATVPFLQLAPLTARLDDGTFFTVDTDQGDRSWGLLPNPGAPGTSTDPGGIFRLRSLPELPLGEVDAVSAFLDDDVLAEVLIRIQGRSLLLMAGEVYEQWDGGLSFVRHDESVLVFTDPSAAESIDWLPERRKRDFGQR</sequence>
<gene>
    <name evidence="1" type="ORF">SAMN06264365_104441</name>
</gene>
<proteinExistence type="predicted"/>
<keyword evidence="2" id="KW-1185">Reference proteome</keyword>
<organism evidence="1 2">
    <name type="scientific">Actinoplanes regularis</name>
    <dbReference type="NCBI Taxonomy" id="52697"/>
    <lineage>
        <taxon>Bacteria</taxon>
        <taxon>Bacillati</taxon>
        <taxon>Actinomycetota</taxon>
        <taxon>Actinomycetes</taxon>
        <taxon>Micromonosporales</taxon>
        <taxon>Micromonosporaceae</taxon>
        <taxon>Actinoplanes</taxon>
    </lineage>
</organism>
<dbReference type="AlphaFoldDB" id="A0A238YEC5"/>
<accession>A0A238YEC5</accession>
<evidence type="ECO:0000313" key="1">
    <source>
        <dbReference type="EMBL" id="SNR68709.1"/>
    </source>
</evidence>
<reference evidence="1 2" key="1">
    <citation type="submission" date="2017-06" db="EMBL/GenBank/DDBJ databases">
        <authorList>
            <person name="Kim H.J."/>
            <person name="Triplett B.A."/>
        </authorList>
    </citation>
    <scope>NUCLEOTIDE SEQUENCE [LARGE SCALE GENOMIC DNA]</scope>
    <source>
        <strain evidence="1 2">DSM 43151</strain>
    </source>
</reference>
<dbReference type="RefSeq" id="WP_089293598.1">
    <property type="nucleotide sequence ID" value="NZ_BOMU01000037.1"/>
</dbReference>